<organism evidence="2 3">
    <name type="scientific">Bifidobacterium saguini DSM 23967</name>
    <dbReference type="NCBI Taxonomy" id="1437607"/>
    <lineage>
        <taxon>Bacteria</taxon>
        <taxon>Bacillati</taxon>
        <taxon>Actinomycetota</taxon>
        <taxon>Actinomycetes</taxon>
        <taxon>Bifidobacteriales</taxon>
        <taxon>Bifidobacteriaceae</taxon>
        <taxon>Bifidobacterium</taxon>
    </lineage>
</organism>
<dbReference type="RefSeq" id="WP_033892153.1">
    <property type="nucleotide sequence ID" value="NZ_JDUT01000017.1"/>
</dbReference>
<reference evidence="2 3" key="1">
    <citation type="submission" date="2014-03" db="EMBL/GenBank/DDBJ databases">
        <title>Genomics of Bifidobacteria.</title>
        <authorList>
            <person name="Ventura M."/>
            <person name="Milani C."/>
            <person name="Lugli G.A."/>
        </authorList>
    </citation>
    <scope>NUCLEOTIDE SEQUENCE [LARGE SCALE GENOMIC DNA]</scope>
    <source>
        <strain evidence="2 3">DSM 23967</strain>
    </source>
</reference>
<sequence>MKGTTTRNNKHSANAVKRFRPATAVSVICYIALVVLLVIGGLVRPTWLTDGLAAGWFAATIAGILFGIHLSRPEKDSLWVHRLVNGGFGLLLIMCAITYLCASDTVGEDKIGKIRGAAIMLFLIGLVLCAATLLSFRRTDSQSRQWFEGITFAPILTMTVVALATIAHATIPSSVDDLLIGILLIDVSKETWALWQRDGSAE</sequence>
<feature type="transmembrane region" description="Helical" evidence="1">
    <location>
        <begin position="54"/>
        <end position="71"/>
    </location>
</feature>
<evidence type="ECO:0000313" key="2">
    <source>
        <dbReference type="EMBL" id="KFI90247.1"/>
    </source>
</evidence>
<comment type="caution">
    <text evidence="2">The sequence shown here is derived from an EMBL/GenBank/DDBJ whole genome shotgun (WGS) entry which is preliminary data.</text>
</comment>
<gene>
    <name evidence="2" type="ORF">BISA_2276</name>
</gene>
<feature type="transmembrane region" description="Helical" evidence="1">
    <location>
        <begin position="83"/>
        <end position="102"/>
    </location>
</feature>
<evidence type="ECO:0000256" key="1">
    <source>
        <dbReference type="SAM" id="Phobius"/>
    </source>
</evidence>
<keyword evidence="1" id="KW-1133">Transmembrane helix</keyword>
<dbReference type="EMBL" id="JGZN01000025">
    <property type="protein sequence ID" value="KFI90247.1"/>
    <property type="molecule type" value="Genomic_DNA"/>
</dbReference>
<dbReference type="AlphaFoldDB" id="A0A087D3Z7"/>
<dbReference type="Proteomes" id="UP000029066">
    <property type="component" value="Unassembled WGS sequence"/>
</dbReference>
<evidence type="ECO:0000313" key="3">
    <source>
        <dbReference type="Proteomes" id="UP000029066"/>
    </source>
</evidence>
<feature type="transmembrane region" description="Helical" evidence="1">
    <location>
        <begin position="114"/>
        <end position="134"/>
    </location>
</feature>
<protein>
    <submittedName>
        <fullName evidence="2">Uncharacterized protein</fullName>
    </submittedName>
</protein>
<name>A0A087D3Z7_9BIFI</name>
<proteinExistence type="predicted"/>
<feature type="transmembrane region" description="Helical" evidence="1">
    <location>
        <begin position="21"/>
        <end position="42"/>
    </location>
</feature>
<keyword evidence="1" id="KW-0812">Transmembrane</keyword>
<accession>A0A087D3Z7</accession>
<feature type="transmembrane region" description="Helical" evidence="1">
    <location>
        <begin position="146"/>
        <end position="171"/>
    </location>
</feature>
<keyword evidence="1" id="KW-0472">Membrane</keyword>